<accession>A0A7Y0LZM0</accession>
<dbReference type="RefSeq" id="WP_169325235.1">
    <property type="nucleotide sequence ID" value="NZ_JABCJJ010000018.1"/>
</dbReference>
<dbReference type="Pfam" id="PF13946">
    <property type="entry name" value="DUF4214"/>
    <property type="match status" value="2"/>
</dbReference>
<protein>
    <submittedName>
        <fullName evidence="6">DUF4214 domain-containing protein</fullName>
    </submittedName>
</protein>
<evidence type="ECO:0000313" key="6">
    <source>
        <dbReference type="EMBL" id="NMR20856.1"/>
    </source>
</evidence>
<dbReference type="SMART" id="SM00644">
    <property type="entry name" value="Ami_2"/>
    <property type="match status" value="1"/>
</dbReference>
<dbReference type="CDD" id="cd06583">
    <property type="entry name" value="PGRP"/>
    <property type="match status" value="1"/>
</dbReference>
<keyword evidence="7" id="KW-1185">Reference proteome</keyword>
<sequence length="624" mass="65537">MSLKPTRPAAVLALAVALVATLTGGIPASAASGTQVAPPPASSDSGGVEEIPVVVPPVAELGTSASRLLPDGGADAAAVPSRVVADQILAADRVQTPVVERDGFAMVGLTWPSGVGTTAIDAQVRTRAGDEWTEWTPFEIADESPDAGTADAASGARRGMSPVWVGESDAVQLSFATTAAGAPEGLSLALVDPGEVAEPVGGAVAQAAVVEQAAIMTAAPKPRIISRAEWGAPATNPCRADTAKQLVGAVVHHTASSNNYASVEDAKAAIRGFYRYHTQSLGWCDIGYNFLVDKWGNTYEGRQGSMDQPVIGVHAGGFNTGTVGVAMIGDYSSVTPSAATQDAVARVIGWRLAGYGVNPAGSMVYRTFGGDNSRFPAGSDVPLPVVFGHRDTNKTVCPGNGGYSAMGKIRSTAAAVTYAEPMVRSLYRDMLDREADPSGLATWSAMLASGRSAADLAQSLSRSEEYASREVRAIYAEILRRQPDAGGLQDWTRGVMAGAVRTEDLRGRFIASEEYYLRSGSSPEGYVVALYRDLLEREPASQDVTSWSQRLGTVGRQYVADGVWRSLESGHRRVDRAYGVFLDRRADPAGLDTWAPLLLAQGEDALRSSLVSSREYFLRAVARA</sequence>
<dbReference type="GO" id="GO:0009253">
    <property type="term" value="P:peptidoglycan catabolic process"/>
    <property type="evidence" value="ECO:0007669"/>
    <property type="project" value="InterPro"/>
</dbReference>
<dbReference type="Gene3D" id="3.40.80.10">
    <property type="entry name" value="Peptidoglycan recognition protein-like"/>
    <property type="match status" value="1"/>
</dbReference>
<keyword evidence="3" id="KW-0732">Signal</keyword>
<evidence type="ECO:0000256" key="1">
    <source>
        <dbReference type="ARBA" id="ARBA00007553"/>
    </source>
</evidence>
<dbReference type="InterPro" id="IPR025282">
    <property type="entry name" value="DUF4214"/>
</dbReference>
<name>A0A7Y0LZM0_CELFI</name>
<comment type="caution">
    <text evidence="6">The sequence shown here is derived from an EMBL/GenBank/DDBJ whole genome shotgun (WGS) entry which is preliminary data.</text>
</comment>
<evidence type="ECO:0000256" key="2">
    <source>
        <dbReference type="SAM" id="MobiDB-lite"/>
    </source>
</evidence>
<dbReference type="GO" id="GO:0008270">
    <property type="term" value="F:zinc ion binding"/>
    <property type="evidence" value="ECO:0007669"/>
    <property type="project" value="InterPro"/>
</dbReference>
<dbReference type="SUPFAM" id="SSF55846">
    <property type="entry name" value="N-acetylmuramoyl-L-alanine amidase-like"/>
    <property type="match status" value="1"/>
</dbReference>
<feature type="domain" description="Peptidoglycan recognition protein family" evidence="5">
    <location>
        <begin position="222"/>
        <end position="370"/>
    </location>
</feature>
<dbReference type="GO" id="GO:0008745">
    <property type="term" value="F:N-acetylmuramoyl-L-alanine amidase activity"/>
    <property type="evidence" value="ECO:0007669"/>
    <property type="project" value="InterPro"/>
</dbReference>
<dbReference type="InterPro" id="IPR006619">
    <property type="entry name" value="PGRP_domain_met/bac"/>
</dbReference>
<evidence type="ECO:0000256" key="3">
    <source>
        <dbReference type="SAM" id="SignalP"/>
    </source>
</evidence>
<proteinExistence type="inferred from homology"/>
<comment type="similarity">
    <text evidence="1">Belongs to the N-acetylmuramoyl-L-alanine amidase 2 family.</text>
</comment>
<dbReference type="InterPro" id="IPR036505">
    <property type="entry name" value="Amidase/PGRP_sf"/>
</dbReference>
<dbReference type="AlphaFoldDB" id="A0A7Y0LZM0"/>
<feature type="domain" description="N-acetylmuramoyl-L-alanine amidase" evidence="4">
    <location>
        <begin position="234"/>
        <end position="399"/>
    </location>
</feature>
<dbReference type="InterPro" id="IPR015510">
    <property type="entry name" value="PGRP"/>
</dbReference>
<evidence type="ECO:0000313" key="7">
    <source>
        <dbReference type="Proteomes" id="UP000562124"/>
    </source>
</evidence>
<feature type="signal peptide" evidence="3">
    <location>
        <begin position="1"/>
        <end position="30"/>
    </location>
</feature>
<reference evidence="6 7" key="1">
    <citation type="submission" date="2020-04" db="EMBL/GenBank/DDBJ databases">
        <title>Sequencing and Assembly of C. fimi.</title>
        <authorList>
            <person name="Ramsey A.R."/>
        </authorList>
    </citation>
    <scope>NUCLEOTIDE SEQUENCE [LARGE SCALE GENOMIC DNA]</scope>
    <source>
        <strain evidence="6 7">SB</strain>
    </source>
</reference>
<dbReference type="PANTHER" id="PTHR11022">
    <property type="entry name" value="PEPTIDOGLYCAN RECOGNITION PROTEIN"/>
    <property type="match status" value="1"/>
</dbReference>
<gene>
    <name evidence="6" type="ORF">HIR71_11610</name>
</gene>
<dbReference type="Pfam" id="PF01510">
    <property type="entry name" value="Amidase_2"/>
    <property type="match status" value="1"/>
</dbReference>
<dbReference type="SMART" id="SM00701">
    <property type="entry name" value="PGRP"/>
    <property type="match status" value="1"/>
</dbReference>
<feature type="chain" id="PRO_5031357962" evidence="3">
    <location>
        <begin position="31"/>
        <end position="624"/>
    </location>
</feature>
<dbReference type="Gene3D" id="1.10.3130.20">
    <property type="entry name" value="Phycobilisome linker domain"/>
    <property type="match status" value="1"/>
</dbReference>
<dbReference type="InterPro" id="IPR002502">
    <property type="entry name" value="Amidase_domain"/>
</dbReference>
<dbReference type="Proteomes" id="UP000562124">
    <property type="component" value="Unassembled WGS sequence"/>
</dbReference>
<evidence type="ECO:0000259" key="5">
    <source>
        <dbReference type="SMART" id="SM00701"/>
    </source>
</evidence>
<dbReference type="InterPro" id="IPR038255">
    <property type="entry name" value="PBS_linker_sf"/>
</dbReference>
<dbReference type="PANTHER" id="PTHR11022:SF41">
    <property type="entry name" value="PEPTIDOGLYCAN-RECOGNITION PROTEIN LC-RELATED"/>
    <property type="match status" value="1"/>
</dbReference>
<evidence type="ECO:0000259" key="4">
    <source>
        <dbReference type="SMART" id="SM00644"/>
    </source>
</evidence>
<dbReference type="EMBL" id="JABCJJ010000018">
    <property type="protein sequence ID" value="NMR20856.1"/>
    <property type="molecule type" value="Genomic_DNA"/>
</dbReference>
<organism evidence="6 7">
    <name type="scientific">Cellulomonas fimi</name>
    <dbReference type="NCBI Taxonomy" id="1708"/>
    <lineage>
        <taxon>Bacteria</taxon>
        <taxon>Bacillati</taxon>
        <taxon>Actinomycetota</taxon>
        <taxon>Actinomycetes</taxon>
        <taxon>Micrococcales</taxon>
        <taxon>Cellulomonadaceae</taxon>
        <taxon>Cellulomonas</taxon>
    </lineage>
</organism>
<feature type="region of interest" description="Disordered" evidence="2">
    <location>
        <begin position="29"/>
        <end position="49"/>
    </location>
</feature>